<dbReference type="NCBIfam" id="TIGR01087">
    <property type="entry name" value="murD"/>
    <property type="match status" value="1"/>
</dbReference>
<dbReference type="InterPro" id="IPR005762">
    <property type="entry name" value="MurD"/>
</dbReference>
<keyword evidence="7 8" id="KW-0573">Peptidoglycan synthesis</keyword>
<comment type="similarity">
    <text evidence="7">Belongs to the MurCDEF family.</text>
</comment>
<dbReference type="Pfam" id="PF08245">
    <property type="entry name" value="Mur_ligase_M"/>
    <property type="match status" value="1"/>
</dbReference>
<dbReference type="EMBL" id="CAADGH010000004">
    <property type="protein sequence ID" value="VFK74418.1"/>
    <property type="molecule type" value="Genomic_DNA"/>
</dbReference>
<dbReference type="PANTHER" id="PTHR43692">
    <property type="entry name" value="UDP-N-ACETYLMURAMOYLALANINE--D-GLUTAMATE LIGASE"/>
    <property type="match status" value="1"/>
</dbReference>
<evidence type="ECO:0000256" key="7">
    <source>
        <dbReference type="HAMAP-Rule" id="MF_00639"/>
    </source>
</evidence>
<dbReference type="AlphaFoldDB" id="A0A450WYK0"/>
<evidence type="ECO:0000256" key="2">
    <source>
        <dbReference type="ARBA" id="ARBA00004752"/>
    </source>
</evidence>
<feature type="domain" description="Mur ligase central" evidence="10">
    <location>
        <begin position="115"/>
        <end position="301"/>
    </location>
</feature>
<dbReference type="Pfam" id="PF21799">
    <property type="entry name" value="MurD-like_N"/>
    <property type="match status" value="1"/>
</dbReference>
<dbReference type="EC" id="6.3.2.9" evidence="7 8"/>
<comment type="subcellular location">
    <subcellularLocation>
        <location evidence="1 7 8">Cytoplasm</location>
    </subcellularLocation>
</comment>
<comment type="catalytic activity">
    <reaction evidence="7 8">
        <text>UDP-N-acetyl-alpha-D-muramoyl-L-alanine + D-glutamate + ATP = UDP-N-acetyl-alpha-D-muramoyl-L-alanyl-D-glutamate + ADP + phosphate + H(+)</text>
        <dbReference type="Rhea" id="RHEA:16429"/>
        <dbReference type="ChEBI" id="CHEBI:15378"/>
        <dbReference type="ChEBI" id="CHEBI:29986"/>
        <dbReference type="ChEBI" id="CHEBI:30616"/>
        <dbReference type="ChEBI" id="CHEBI:43474"/>
        <dbReference type="ChEBI" id="CHEBI:83898"/>
        <dbReference type="ChEBI" id="CHEBI:83900"/>
        <dbReference type="ChEBI" id="CHEBI:456216"/>
        <dbReference type="EC" id="6.3.2.9"/>
    </reaction>
</comment>
<reference evidence="11" key="1">
    <citation type="submission" date="2019-02" db="EMBL/GenBank/DDBJ databases">
        <authorList>
            <person name="Gruber-Vodicka R. H."/>
            <person name="Seah K. B. B."/>
        </authorList>
    </citation>
    <scope>NUCLEOTIDE SEQUENCE</scope>
    <source>
        <strain evidence="11">BECK_BZ197</strain>
        <strain evidence="13">BECK_BZ198</strain>
        <strain evidence="12">BECK_BZ199</strain>
    </source>
</reference>
<dbReference type="UniPathway" id="UPA00219"/>
<keyword evidence="7 8" id="KW-0133">Cell shape</keyword>
<dbReference type="GO" id="GO:0005524">
    <property type="term" value="F:ATP binding"/>
    <property type="evidence" value="ECO:0007669"/>
    <property type="project" value="UniProtKB-UniRule"/>
</dbReference>
<dbReference type="InterPro" id="IPR036565">
    <property type="entry name" value="Mur-like_cat_sf"/>
</dbReference>
<dbReference type="InterPro" id="IPR004101">
    <property type="entry name" value="Mur_ligase_C"/>
</dbReference>
<evidence type="ECO:0000313" key="11">
    <source>
        <dbReference type="EMBL" id="VFK22132.1"/>
    </source>
</evidence>
<evidence type="ECO:0000256" key="5">
    <source>
        <dbReference type="ARBA" id="ARBA00022741"/>
    </source>
</evidence>
<keyword evidence="3 7" id="KW-0963">Cytoplasm</keyword>
<dbReference type="Pfam" id="PF02875">
    <property type="entry name" value="Mur_ligase_C"/>
    <property type="match status" value="1"/>
</dbReference>
<keyword evidence="6 7" id="KW-0067">ATP-binding</keyword>
<keyword evidence="7 8" id="KW-0132">Cell division</keyword>
<dbReference type="Gene3D" id="3.40.50.720">
    <property type="entry name" value="NAD(P)-binding Rossmann-like Domain"/>
    <property type="match status" value="1"/>
</dbReference>
<accession>A0A450WYK0</accession>
<dbReference type="SUPFAM" id="SSF51984">
    <property type="entry name" value="MurCD N-terminal domain"/>
    <property type="match status" value="1"/>
</dbReference>
<gene>
    <name evidence="7" type="primary">murD</name>
    <name evidence="11" type="ORF">BECKMB1821G_GA0114241_100164</name>
    <name evidence="13" type="ORF">BECKMB1821H_GA0114242_100466</name>
    <name evidence="12" type="ORF">BECKMB1821I_GA0114274_100466</name>
</gene>
<evidence type="ECO:0000259" key="10">
    <source>
        <dbReference type="Pfam" id="PF08245"/>
    </source>
</evidence>
<evidence type="ECO:0000256" key="3">
    <source>
        <dbReference type="ARBA" id="ARBA00022490"/>
    </source>
</evidence>
<keyword evidence="4 7" id="KW-0436">Ligase</keyword>
<evidence type="ECO:0000259" key="9">
    <source>
        <dbReference type="Pfam" id="PF02875"/>
    </source>
</evidence>
<evidence type="ECO:0000256" key="8">
    <source>
        <dbReference type="RuleBase" id="RU003664"/>
    </source>
</evidence>
<dbReference type="GO" id="GO:0008360">
    <property type="term" value="P:regulation of cell shape"/>
    <property type="evidence" value="ECO:0007669"/>
    <property type="project" value="UniProtKB-KW"/>
</dbReference>
<dbReference type="GO" id="GO:0071555">
    <property type="term" value="P:cell wall organization"/>
    <property type="evidence" value="ECO:0007669"/>
    <property type="project" value="UniProtKB-KW"/>
</dbReference>
<dbReference type="Gene3D" id="3.40.1190.10">
    <property type="entry name" value="Mur-like, catalytic domain"/>
    <property type="match status" value="1"/>
</dbReference>
<feature type="domain" description="Mur ligase C-terminal" evidence="9">
    <location>
        <begin position="324"/>
        <end position="446"/>
    </location>
</feature>
<feature type="binding site" evidence="7">
    <location>
        <begin position="117"/>
        <end position="123"/>
    </location>
    <ligand>
        <name>ATP</name>
        <dbReference type="ChEBI" id="CHEBI:30616"/>
    </ligand>
</feature>
<dbReference type="GO" id="GO:0051301">
    <property type="term" value="P:cell division"/>
    <property type="evidence" value="ECO:0007669"/>
    <property type="project" value="UniProtKB-KW"/>
</dbReference>
<dbReference type="InterPro" id="IPR036615">
    <property type="entry name" value="Mur_ligase_C_dom_sf"/>
</dbReference>
<dbReference type="HAMAP" id="MF_00639">
    <property type="entry name" value="MurD"/>
    <property type="match status" value="1"/>
</dbReference>
<dbReference type="PANTHER" id="PTHR43692:SF1">
    <property type="entry name" value="UDP-N-ACETYLMURAMOYLALANINE--D-GLUTAMATE LIGASE"/>
    <property type="match status" value="1"/>
</dbReference>
<evidence type="ECO:0000256" key="6">
    <source>
        <dbReference type="ARBA" id="ARBA00022840"/>
    </source>
</evidence>
<evidence type="ECO:0000256" key="1">
    <source>
        <dbReference type="ARBA" id="ARBA00004496"/>
    </source>
</evidence>
<comment type="function">
    <text evidence="7 8">Cell wall formation. Catalyzes the addition of glutamate to the nucleotide precursor UDP-N-acetylmuramoyl-L-alanine (UMA).</text>
</comment>
<dbReference type="PROSITE" id="PS51257">
    <property type="entry name" value="PROKAR_LIPOPROTEIN"/>
    <property type="match status" value="1"/>
</dbReference>
<dbReference type="Gene3D" id="3.90.190.20">
    <property type="entry name" value="Mur ligase, C-terminal domain"/>
    <property type="match status" value="1"/>
</dbReference>
<proteinExistence type="inferred from homology"/>
<dbReference type="GO" id="GO:0008764">
    <property type="term" value="F:UDP-N-acetylmuramoylalanine-D-glutamate ligase activity"/>
    <property type="evidence" value="ECO:0007669"/>
    <property type="project" value="UniProtKB-UniRule"/>
</dbReference>
<comment type="pathway">
    <text evidence="2 7 8">Cell wall biogenesis; peptidoglycan biosynthesis.</text>
</comment>
<dbReference type="GO" id="GO:0009252">
    <property type="term" value="P:peptidoglycan biosynthetic process"/>
    <property type="evidence" value="ECO:0007669"/>
    <property type="project" value="UniProtKB-UniRule"/>
</dbReference>
<organism evidence="11">
    <name type="scientific">Candidatus Kentrum sp. MB</name>
    <dbReference type="NCBI Taxonomy" id="2138164"/>
    <lineage>
        <taxon>Bacteria</taxon>
        <taxon>Pseudomonadati</taxon>
        <taxon>Pseudomonadota</taxon>
        <taxon>Gammaproteobacteria</taxon>
        <taxon>Candidatus Kentrum</taxon>
    </lineage>
</organism>
<dbReference type="EMBL" id="CAADFQ010000004">
    <property type="protein sequence ID" value="VFK27747.1"/>
    <property type="molecule type" value="Genomic_DNA"/>
</dbReference>
<name>A0A450WYK0_9GAMM</name>
<keyword evidence="5 7" id="KW-0547">Nucleotide-binding</keyword>
<sequence>MNRQPTVIVGLGVTGLSCARYLTRKGVDIAVVDSRAQPPQLAALRTELPDVPVYLGSFDEGVLGGAEEIILSPGASLQEPVIRRVMDRGTPVIGDIELFAREVHASMDRIPVIAVTGSNGKSTVTSLVAEMARADGRVTRAGGNLGPPALALLDDELDDKEATELFVLELSSFQLETTTSLNPGAATILNISEDHMDRYIDMSSYVEAKSRVFTGDGVMVLNLDDPMVAAMRYSKQGGPVPMNTRRIIGFTMASPGPDEFGVVEREGDVWIAHGRTLLSPISALKLQGMHNVANALAALALGTAVGLSLPAMQKALREFSGLPHRCQFVAEHGGVRWFNDSKATNVGATISAIRGFGHQGKSVVLIAGGDGKGADFSPLRIAVQKDKDATPRAIRAMVLIGQDSERIAVAVRDMVPVVHASDMRDAVRQARKLAHFGDTVLLSPACASWDMYRDYQERGERFIAAVNAEIS</sequence>
<dbReference type="InterPro" id="IPR013221">
    <property type="entry name" value="Mur_ligase_cen"/>
</dbReference>
<keyword evidence="7 8" id="KW-0131">Cell cycle</keyword>
<keyword evidence="7 8" id="KW-0961">Cell wall biogenesis/degradation</keyword>
<dbReference type="SUPFAM" id="SSF53623">
    <property type="entry name" value="MurD-like peptide ligases, catalytic domain"/>
    <property type="match status" value="1"/>
</dbReference>
<evidence type="ECO:0000313" key="13">
    <source>
        <dbReference type="EMBL" id="VFK74418.1"/>
    </source>
</evidence>
<evidence type="ECO:0000313" key="12">
    <source>
        <dbReference type="EMBL" id="VFK27747.1"/>
    </source>
</evidence>
<dbReference type="SUPFAM" id="SSF53244">
    <property type="entry name" value="MurD-like peptide ligases, peptide-binding domain"/>
    <property type="match status" value="1"/>
</dbReference>
<protein>
    <recommendedName>
        <fullName evidence="7 8">UDP-N-acetylmuramoylalanine--D-glutamate ligase</fullName>
        <ecNumber evidence="7 8">6.3.2.9</ecNumber>
    </recommendedName>
    <alternativeName>
        <fullName evidence="7">D-glutamic acid-adding enzyme</fullName>
    </alternativeName>
    <alternativeName>
        <fullName evidence="7">UDP-N-acetylmuramoyl-L-alanyl-D-glutamate synthetase</fullName>
    </alternativeName>
</protein>
<dbReference type="GO" id="GO:0005737">
    <property type="term" value="C:cytoplasm"/>
    <property type="evidence" value="ECO:0007669"/>
    <property type="project" value="UniProtKB-SubCell"/>
</dbReference>
<dbReference type="EMBL" id="CAADFO010000001">
    <property type="protein sequence ID" value="VFK22132.1"/>
    <property type="molecule type" value="Genomic_DNA"/>
</dbReference>
<evidence type="ECO:0000256" key="4">
    <source>
        <dbReference type="ARBA" id="ARBA00022598"/>
    </source>
</evidence>